<evidence type="ECO:0000313" key="5">
    <source>
        <dbReference type="Proteomes" id="UP000187609"/>
    </source>
</evidence>
<dbReference type="Gene3D" id="1.10.110.10">
    <property type="entry name" value="Plant lipid-transfer and hydrophobic proteins"/>
    <property type="match status" value="1"/>
</dbReference>
<evidence type="ECO:0000256" key="2">
    <source>
        <dbReference type="ARBA" id="ARBA00023121"/>
    </source>
</evidence>
<dbReference type="GO" id="GO:0006869">
    <property type="term" value="P:lipid transport"/>
    <property type="evidence" value="ECO:0007669"/>
    <property type="project" value="InterPro"/>
</dbReference>
<accession>A0A1J6JPY8</accession>
<dbReference type="CDD" id="cd01959">
    <property type="entry name" value="nsLTP2"/>
    <property type="match status" value="1"/>
</dbReference>
<dbReference type="InterPro" id="IPR033872">
    <property type="entry name" value="nsLTP2"/>
</dbReference>
<name>A0A1J6JPY8_NICAT</name>
<dbReference type="SMR" id="A0A1J6JPY8"/>
<dbReference type="Proteomes" id="UP000187609">
    <property type="component" value="Unassembled WGS sequence"/>
</dbReference>
<organism evidence="4 5">
    <name type="scientific">Nicotiana attenuata</name>
    <name type="common">Coyote tobacco</name>
    <dbReference type="NCBI Taxonomy" id="49451"/>
    <lineage>
        <taxon>Eukaryota</taxon>
        <taxon>Viridiplantae</taxon>
        <taxon>Streptophyta</taxon>
        <taxon>Embryophyta</taxon>
        <taxon>Tracheophyta</taxon>
        <taxon>Spermatophyta</taxon>
        <taxon>Magnoliopsida</taxon>
        <taxon>eudicotyledons</taxon>
        <taxon>Gunneridae</taxon>
        <taxon>Pentapetalae</taxon>
        <taxon>asterids</taxon>
        <taxon>lamiids</taxon>
        <taxon>Solanales</taxon>
        <taxon>Solanaceae</taxon>
        <taxon>Nicotianoideae</taxon>
        <taxon>Nicotianeae</taxon>
        <taxon>Nicotiana</taxon>
    </lineage>
</organism>
<dbReference type="STRING" id="49451.A0A1J6JPY8"/>
<dbReference type="PANTHER" id="PTHR33214:SF81">
    <property type="entry name" value="NON-SPECIFIC LIPID-TRANSFER PROTEIN 2-LIKE"/>
    <property type="match status" value="1"/>
</dbReference>
<reference evidence="4" key="1">
    <citation type="submission" date="2016-11" db="EMBL/GenBank/DDBJ databases">
        <title>The genome of Nicotiana attenuata.</title>
        <authorList>
            <person name="Xu S."/>
            <person name="Brockmoeller T."/>
            <person name="Gaquerel E."/>
            <person name="Navarro A."/>
            <person name="Kuhl H."/>
            <person name="Gase K."/>
            <person name="Ling Z."/>
            <person name="Zhou W."/>
            <person name="Kreitzer C."/>
            <person name="Stanke M."/>
            <person name="Tang H."/>
            <person name="Lyons E."/>
            <person name="Pandey P."/>
            <person name="Pandey S.P."/>
            <person name="Timmermann B."/>
            <person name="Baldwin I.T."/>
        </authorList>
    </citation>
    <scope>NUCLEOTIDE SEQUENCE [LARGE SCALE GENOMIC DNA]</scope>
    <source>
        <strain evidence="4">UT</strain>
    </source>
</reference>
<dbReference type="Gramene" id="OIT19842">
    <property type="protein sequence ID" value="OIT19842"/>
    <property type="gene ID" value="A4A49_39904"/>
</dbReference>
<dbReference type="GO" id="GO:0008289">
    <property type="term" value="F:lipid binding"/>
    <property type="evidence" value="ECO:0007669"/>
    <property type="project" value="UniProtKB-KW"/>
</dbReference>
<dbReference type="SUPFAM" id="SSF47699">
    <property type="entry name" value="Bifunctional inhibitor/lipid-transfer protein/seed storage 2S albumin"/>
    <property type="match status" value="1"/>
</dbReference>
<dbReference type="OMA" id="CEYARDP"/>
<dbReference type="EMBL" id="MJEQ01006135">
    <property type="protein sequence ID" value="OIT19842.1"/>
    <property type="molecule type" value="Genomic_DNA"/>
</dbReference>
<evidence type="ECO:0000256" key="3">
    <source>
        <dbReference type="SAM" id="SignalP"/>
    </source>
</evidence>
<keyword evidence="1" id="KW-0813">Transport</keyword>
<dbReference type="PANTHER" id="PTHR33214">
    <property type="entry name" value="BIFUNCTIONAL INHIBITOR/LIPID-TRANSFER PROTEIN/SEED STORAGE 2S ALBUMIN SUPERFAMILY PROTEIN"/>
    <property type="match status" value="1"/>
</dbReference>
<protein>
    <submittedName>
        <fullName evidence="4">Non-specific lipid-transfer protein 2</fullName>
    </submittedName>
</protein>
<keyword evidence="3" id="KW-0732">Signal</keyword>
<keyword evidence="2" id="KW-0446">Lipid-binding</keyword>
<comment type="caution">
    <text evidence="4">The sequence shown here is derived from an EMBL/GenBank/DDBJ whole genome shotgun (WGS) entry which is preliminary data.</text>
</comment>
<dbReference type="InterPro" id="IPR036312">
    <property type="entry name" value="Bifun_inhib/LTP/seed_sf"/>
</dbReference>
<feature type="signal peptide" evidence="3">
    <location>
        <begin position="1"/>
        <end position="28"/>
    </location>
</feature>
<keyword evidence="5" id="KW-1185">Reference proteome</keyword>
<proteinExistence type="predicted"/>
<evidence type="ECO:0000313" key="4">
    <source>
        <dbReference type="EMBL" id="OIT19842.1"/>
    </source>
</evidence>
<dbReference type="AlphaFoldDB" id="A0A1J6JPY8"/>
<sequence>MKKGNSFAAIILVLTLVLIIGELLVTEAKVKCDIKELSPCDPAFTSSQPPTSKCCDKLYEQRPCLCEYARDPNLRPYVKSPNAKNAAKRCRILTTLC</sequence>
<feature type="chain" id="PRO_5013199030" evidence="3">
    <location>
        <begin position="29"/>
        <end position="97"/>
    </location>
</feature>
<gene>
    <name evidence="4" type="primary">NLTP2_7</name>
    <name evidence="4" type="ORF">A4A49_39904</name>
</gene>
<evidence type="ECO:0000256" key="1">
    <source>
        <dbReference type="ARBA" id="ARBA00022448"/>
    </source>
</evidence>